<organism evidence="1 2">
    <name type="scientific">Aequorivita soesokkakensis</name>
    <dbReference type="NCBI Taxonomy" id="1385699"/>
    <lineage>
        <taxon>Bacteria</taxon>
        <taxon>Pseudomonadati</taxon>
        <taxon>Bacteroidota</taxon>
        <taxon>Flavobacteriia</taxon>
        <taxon>Flavobacteriales</taxon>
        <taxon>Flavobacteriaceae</taxon>
        <taxon>Aequorivita</taxon>
    </lineage>
</organism>
<dbReference type="Proteomes" id="UP000077552">
    <property type="component" value="Unassembled WGS sequence"/>
</dbReference>
<dbReference type="STRING" id="1385699.A7A78_10190"/>
<comment type="caution">
    <text evidence="1">The sequence shown here is derived from an EMBL/GenBank/DDBJ whole genome shotgun (WGS) entry which is preliminary data.</text>
</comment>
<keyword evidence="2" id="KW-1185">Reference proteome</keyword>
<dbReference type="RefSeq" id="WP_068761256.1">
    <property type="nucleotide sequence ID" value="NZ_LXIE01000007.1"/>
</dbReference>
<accession>A0A1A9LFD1</accession>
<name>A0A1A9LFD1_9FLAO</name>
<gene>
    <name evidence="1" type="ORF">A7A78_10190</name>
</gene>
<reference evidence="1 2" key="1">
    <citation type="submission" date="2016-05" db="EMBL/GenBank/DDBJ databases">
        <title>Genome sequencing of Vitellibacter soesokkakensis RSSK-12.</title>
        <authorList>
            <person name="Thevarajoo S."/>
            <person name="Selvaratnam C."/>
            <person name="Goh K.M."/>
            <person name="Chan K.-G."/>
            <person name="Chong C.S."/>
        </authorList>
    </citation>
    <scope>NUCLEOTIDE SEQUENCE [LARGE SCALE GENOMIC DNA]</scope>
    <source>
        <strain evidence="1 2">RSSK-12</strain>
    </source>
</reference>
<evidence type="ECO:0000313" key="2">
    <source>
        <dbReference type="Proteomes" id="UP000077552"/>
    </source>
</evidence>
<dbReference type="EMBL" id="LXIE01000007">
    <property type="protein sequence ID" value="OAD91970.1"/>
    <property type="molecule type" value="Genomic_DNA"/>
</dbReference>
<proteinExistence type="predicted"/>
<evidence type="ECO:0000313" key="1">
    <source>
        <dbReference type="EMBL" id="OAD91970.1"/>
    </source>
</evidence>
<protein>
    <submittedName>
        <fullName evidence="1">Uncharacterized protein</fullName>
    </submittedName>
</protein>
<dbReference type="AlphaFoldDB" id="A0A1A9LFD1"/>
<dbReference type="OrthoDB" id="9762853at2"/>
<sequence>MAKNCENKFLINHKGTEQTQRSISAMLSENLNLNDFSTEDWMKFAYNFASEVNYFSVENATVPSGNWESFFIEKDKIKSFLSEAENSNNLTPHLTLFVCFLKLLEISKTHFNTLTKRHLDFYYNEILQIDKKAPVADSVHLIFELAKNFSTSKVDEHTLLEAGKDALGKRLQYATDKEVVINKASVAALKSVYHHRKTNNLNPNEFNELFVAPAVNSVDGKGEPFKSDANWLPFGYPTHFKPSVPLETPNLGFAIAAPTLNLAEGERIVQVIFNLDKSIPVFNISQVIDCIDVFATGEKGWLGPFKISASVNGFTSSIGNKTVQLCLKIDKTEKAIVSYNKEIHKENFETEQPVFRFLLKTKQPEFTIGYNLYTELLQKKVKKATIKVSVSEAEKLQLKNDFGNLAADKPFFPFGTQPMERSAFYIDYPEMFSKKWDTVSLNASWLNTPADFKQHYIAYRRDDTNFNLSPNLYFQTLYFNFNTVTKKYAKPSGLAFNPTSSPNNLYVTGNDYFKAKVSIENNENLVSVNDTFTLFTKNGEIFESNLSVNNSNYTTGKNGPIKLSLNQSFLHALFPKVYALALSTEEDTVLPNEPYTPIIEKMELSYTASQEVDFGISQTANLEKIQLFHEHPFGQAETSETLVPTYCMGGELYIGLENTEDLQQVQLLFQLLEGTENPLAETFSSSKKISWSVLSNNLWMELTSDYLLGNTTDNFLKTGIVTITIPREATTDNTLLSSGLVWIRAKSPKSFDAVCRFINIHAQVITSTFLDNGNELSHLENGLPSETISKLTERDSAIKGVSQPYNSFGGKAEESDESYYRRISERIRHRDRAISLWDYEHLILQKFPEVYKVKCLNHTKGNDYHSPGSVAVVVIPDIKNNNAFDIFQPRLSTAKRNEVQNYINDLNTFFVSAEIINPDYEEVEVTLGVKFNIGFDENFYTKQLEEDIKKYLSPWAYSETSVLNFGVAFHKNKLISYLENQPYVDFLDDVIVKHRTSETAVYIEKTNVIPSSPKAILVSAKKHFITAVQSKCSVQTPKKPVVCLP</sequence>